<dbReference type="Pfam" id="PF12305">
    <property type="entry name" value="DUF3630"/>
    <property type="match status" value="1"/>
</dbReference>
<evidence type="ECO:0000313" key="1">
    <source>
        <dbReference type="EMBL" id="QBG36534.1"/>
    </source>
</evidence>
<dbReference type="InterPro" id="IPR022080">
    <property type="entry name" value="DUF3630"/>
</dbReference>
<protein>
    <submittedName>
        <fullName evidence="1">DUF3630 family protein</fullName>
    </submittedName>
</protein>
<dbReference type="OrthoDB" id="6389032at2"/>
<name>A0A4P6P537_9GAMM</name>
<keyword evidence="2" id="KW-1185">Reference proteome</keyword>
<sequence length="114" mass="13384">MREKVVVLSVIDKKSIQSIRLLDDVIVIGWLNTWYQEDIEDLLSVIVSLSNDIEIVEKLIGADRESIRITWQQQFYFVLHFDFYSQSCWIDGEDHHSSNNLPALLDDIMVDRDE</sequence>
<dbReference type="EMBL" id="CP034759">
    <property type="protein sequence ID" value="QBG36534.1"/>
    <property type="molecule type" value="Genomic_DNA"/>
</dbReference>
<dbReference type="Proteomes" id="UP000290244">
    <property type="component" value="Chromosome"/>
</dbReference>
<gene>
    <name evidence="1" type="ORF">EMK97_12800</name>
</gene>
<dbReference type="AlphaFoldDB" id="A0A4P6P537"/>
<reference evidence="1 2" key="1">
    <citation type="submission" date="2018-12" db="EMBL/GenBank/DDBJ databases">
        <title>Complete genome of Litorilituus sediminis.</title>
        <authorList>
            <person name="Liu A."/>
            <person name="Rong J."/>
        </authorList>
    </citation>
    <scope>NUCLEOTIDE SEQUENCE [LARGE SCALE GENOMIC DNA]</scope>
    <source>
        <strain evidence="1 2">JCM 17549</strain>
    </source>
</reference>
<accession>A0A4P6P537</accession>
<organism evidence="1 2">
    <name type="scientific">Litorilituus sediminis</name>
    <dbReference type="NCBI Taxonomy" id="718192"/>
    <lineage>
        <taxon>Bacteria</taxon>
        <taxon>Pseudomonadati</taxon>
        <taxon>Pseudomonadota</taxon>
        <taxon>Gammaproteobacteria</taxon>
        <taxon>Alteromonadales</taxon>
        <taxon>Colwelliaceae</taxon>
        <taxon>Litorilituus</taxon>
    </lineage>
</organism>
<dbReference type="KEGG" id="lsd:EMK97_12800"/>
<evidence type="ECO:0000313" key="2">
    <source>
        <dbReference type="Proteomes" id="UP000290244"/>
    </source>
</evidence>
<proteinExistence type="predicted"/>